<sequence length="73" mass="8232">VKKSLHFHDKVVAQGFQMNQAPDVVMYNTIIDGLCKDKLVNEAYDLYSEMDAREIFPNVIAYSTLICGFCLVG</sequence>
<evidence type="ECO:0000256" key="1">
    <source>
        <dbReference type="ARBA" id="ARBA00022737"/>
    </source>
</evidence>
<dbReference type="PROSITE" id="PS51375">
    <property type="entry name" value="PPR"/>
    <property type="match status" value="1"/>
</dbReference>
<proteinExistence type="predicted"/>
<accession>A0A445J633</accession>
<dbReference type="NCBIfam" id="TIGR00756">
    <property type="entry name" value="PPR"/>
    <property type="match status" value="1"/>
</dbReference>
<dbReference type="InterPro" id="IPR011990">
    <property type="entry name" value="TPR-like_helical_dom_sf"/>
</dbReference>
<dbReference type="InterPro" id="IPR002885">
    <property type="entry name" value="PPR_rpt"/>
</dbReference>
<reference evidence="3 4" key="1">
    <citation type="submission" date="2018-09" db="EMBL/GenBank/DDBJ databases">
        <title>A high-quality reference genome of wild soybean provides a powerful tool to mine soybean genomes.</title>
        <authorList>
            <person name="Xie M."/>
            <person name="Chung C.Y.L."/>
            <person name="Li M.-W."/>
            <person name="Wong F.-L."/>
            <person name="Chan T.-F."/>
            <person name="Lam H.-M."/>
        </authorList>
    </citation>
    <scope>NUCLEOTIDE SEQUENCE [LARGE SCALE GENOMIC DNA]</scope>
    <source>
        <strain evidence="4">cv. W05</strain>
        <tissue evidence="3">Hypocotyl of etiolated seedlings</tissue>
    </source>
</reference>
<dbReference type="AlphaFoldDB" id="A0A445J633"/>
<evidence type="ECO:0000313" key="4">
    <source>
        <dbReference type="Proteomes" id="UP000289340"/>
    </source>
</evidence>
<name>A0A445J633_GLYSO</name>
<organism evidence="3 4">
    <name type="scientific">Glycine soja</name>
    <name type="common">Wild soybean</name>
    <dbReference type="NCBI Taxonomy" id="3848"/>
    <lineage>
        <taxon>Eukaryota</taxon>
        <taxon>Viridiplantae</taxon>
        <taxon>Streptophyta</taxon>
        <taxon>Embryophyta</taxon>
        <taxon>Tracheophyta</taxon>
        <taxon>Spermatophyta</taxon>
        <taxon>Magnoliopsida</taxon>
        <taxon>eudicotyledons</taxon>
        <taxon>Gunneridae</taxon>
        <taxon>Pentapetalae</taxon>
        <taxon>rosids</taxon>
        <taxon>fabids</taxon>
        <taxon>Fabales</taxon>
        <taxon>Fabaceae</taxon>
        <taxon>Papilionoideae</taxon>
        <taxon>50 kb inversion clade</taxon>
        <taxon>NPAAA clade</taxon>
        <taxon>indigoferoid/millettioid clade</taxon>
        <taxon>Phaseoleae</taxon>
        <taxon>Glycine</taxon>
        <taxon>Glycine subgen. Soja</taxon>
    </lineage>
</organism>
<dbReference type="PANTHER" id="PTHR45613:SF207">
    <property type="entry name" value="OS08G0300700 PROTEIN"/>
    <property type="match status" value="1"/>
</dbReference>
<dbReference type="EMBL" id="QZWG01000009">
    <property type="protein sequence ID" value="RZB93866.1"/>
    <property type="molecule type" value="Genomic_DNA"/>
</dbReference>
<dbReference type="PANTHER" id="PTHR45613">
    <property type="entry name" value="PENTATRICOPEPTIDE REPEAT-CONTAINING PROTEIN"/>
    <property type="match status" value="1"/>
</dbReference>
<feature type="non-terminal residue" evidence="3">
    <location>
        <position position="1"/>
    </location>
</feature>
<dbReference type="Proteomes" id="UP000289340">
    <property type="component" value="Chromosome 9"/>
</dbReference>
<protein>
    <submittedName>
        <fullName evidence="3">Pentatricopeptide repeat-containing protein, mitochondrial</fullName>
    </submittedName>
</protein>
<keyword evidence="4" id="KW-1185">Reference proteome</keyword>
<evidence type="ECO:0000313" key="3">
    <source>
        <dbReference type="EMBL" id="RZB93866.1"/>
    </source>
</evidence>
<feature type="repeat" description="PPR" evidence="2">
    <location>
        <begin position="23"/>
        <end position="57"/>
    </location>
</feature>
<evidence type="ECO:0000256" key="2">
    <source>
        <dbReference type="PROSITE-ProRule" id="PRU00708"/>
    </source>
</evidence>
<gene>
    <name evidence="3" type="ORF">D0Y65_025271</name>
</gene>
<comment type="caution">
    <text evidence="3">The sequence shown here is derived from an EMBL/GenBank/DDBJ whole genome shotgun (WGS) entry which is preliminary data.</text>
</comment>
<dbReference type="Pfam" id="PF13041">
    <property type="entry name" value="PPR_2"/>
    <property type="match status" value="1"/>
</dbReference>
<dbReference type="Gene3D" id="1.25.40.10">
    <property type="entry name" value="Tetratricopeptide repeat domain"/>
    <property type="match status" value="1"/>
</dbReference>
<keyword evidence="1" id="KW-0677">Repeat</keyword>